<dbReference type="Proteomes" id="UP000647017">
    <property type="component" value="Unassembled WGS sequence"/>
</dbReference>
<feature type="region of interest" description="Disordered" evidence="1">
    <location>
        <begin position="28"/>
        <end position="74"/>
    </location>
</feature>
<evidence type="ECO:0000313" key="3">
    <source>
        <dbReference type="Proteomes" id="UP000647017"/>
    </source>
</evidence>
<sequence>MAPYQHLCRAVEQISSVETINGKTSMDNVSVNGGDIPAQPAQTTTSAGPCLGAEARAGIDGSAGPADYPGVSRK</sequence>
<accession>A0ABQ4HQ09</accession>
<protein>
    <submittedName>
        <fullName evidence="2">Uncharacterized protein</fullName>
    </submittedName>
</protein>
<dbReference type="EMBL" id="BOOZ01000003">
    <property type="protein sequence ID" value="GIJ07712.1"/>
    <property type="molecule type" value="Genomic_DNA"/>
</dbReference>
<keyword evidence="3" id="KW-1185">Reference proteome</keyword>
<reference evidence="2 3" key="1">
    <citation type="submission" date="2021-01" db="EMBL/GenBank/DDBJ databases">
        <title>Whole genome shotgun sequence of Verrucosispora andamanensis NBRC 109075.</title>
        <authorList>
            <person name="Komaki H."/>
            <person name="Tamura T."/>
        </authorList>
    </citation>
    <scope>NUCLEOTIDE SEQUENCE [LARGE SCALE GENOMIC DNA]</scope>
    <source>
        <strain evidence="2 3">NBRC 109075</strain>
    </source>
</reference>
<evidence type="ECO:0000256" key="1">
    <source>
        <dbReference type="SAM" id="MobiDB-lite"/>
    </source>
</evidence>
<comment type="caution">
    <text evidence="2">The sequence shown here is derived from an EMBL/GenBank/DDBJ whole genome shotgun (WGS) entry which is preliminary data.</text>
</comment>
<name>A0ABQ4HQ09_9ACTN</name>
<evidence type="ECO:0000313" key="2">
    <source>
        <dbReference type="EMBL" id="GIJ07712.1"/>
    </source>
</evidence>
<organism evidence="2 3">
    <name type="scientific">Micromonospora andamanensis</name>
    <dbReference type="NCBI Taxonomy" id="1287068"/>
    <lineage>
        <taxon>Bacteria</taxon>
        <taxon>Bacillati</taxon>
        <taxon>Actinomycetota</taxon>
        <taxon>Actinomycetes</taxon>
        <taxon>Micromonosporales</taxon>
        <taxon>Micromonosporaceae</taxon>
        <taxon>Micromonospora</taxon>
    </lineage>
</organism>
<gene>
    <name evidence="2" type="ORF">Van01_09260</name>
</gene>
<proteinExistence type="predicted"/>